<evidence type="ECO:0000313" key="2">
    <source>
        <dbReference type="EMBL" id="OIJ64290.1"/>
    </source>
</evidence>
<dbReference type="InterPro" id="IPR029039">
    <property type="entry name" value="Flavoprotein-like_sf"/>
</dbReference>
<dbReference type="EMBL" id="LAVA02000083">
    <property type="protein sequence ID" value="OIJ64290.1"/>
    <property type="molecule type" value="Genomic_DNA"/>
</dbReference>
<protein>
    <submittedName>
        <fullName evidence="2">NADPH-dependent FMN reductase</fullName>
    </submittedName>
</protein>
<dbReference type="PANTHER" id="PTHR30543:SF21">
    <property type="entry name" value="NAD(P)H-DEPENDENT FMN REDUCTASE LOT6"/>
    <property type="match status" value="1"/>
</dbReference>
<dbReference type="PANTHER" id="PTHR30543">
    <property type="entry name" value="CHROMATE REDUCTASE"/>
    <property type="match status" value="1"/>
</dbReference>
<feature type="domain" description="NADPH-dependent FMN reductase-like" evidence="1">
    <location>
        <begin position="3"/>
        <end position="147"/>
    </location>
</feature>
<proteinExistence type="predicted"/>
<dbReference type="GO" id="GO:0010181">
    <property type="term" value="F:FMN binding"/>
    <property type="evidence" value="ECO:0007669"/>
    <property type="project" value="TreeGrafter"/>
</dbReference>
<accession>A0A1J4NQ78</accession>
<sequence>MIRIGIVIGSTRPGRHGDQVAAWVHDLAKQHAGSAAEFEVVDLADYALPLLDEPVPAAQAPGRQPHTRRWAERIGSYDAYVVVTPEYNASPPASLTNAVDFLLHEWGGKPVAYVGYGVFGAVMAVQKLRAQAGVLRMADIGPQVALSLHEDFVGFTDFVPRERHTAEVHRLVDELVAWARALRPLRTAPATP</sequence>
<dbReference type="GO" id="GO:0005829">
    <property type="term" value="C:cytosol"/>
    <property type="evidence" value="ECO:0007669"/>
    <property type="project" value="TreeGrafter"/>
</dbReference>
<dbReference type="InterPro" id="IPR005025">
    <property type="entry name" value="FMN_Rdtase-like_dom"/>
</dbReference>
<dbReference type="GO" id="GO:0016491">
    <property type="term" value="F:oxidoreductase activity"/>
    <property type="evidence" value="ECO:0007669"/>
    <property type="project" value="InterPro"/>
</dbReference>
<dbReference type="SUPFAM" id="SSF52218">
    <property type="entry name" value="Flavoproteins"/>
    <property type="match status" value="1"/>
</dbReference>
<name>A0A1J4NQ78_9ACTN</name>
<gene>
    <name evidence="2" type="ORF">WN71_029480</name>
</gene>
<dbReference type="Proteomes" id="UP000034196">
    <property type="component" value="Unassembled WGS sequence"/>
</dbReference>
<dbReference type="AlphaFoldDB" id="A0A1J4NQ78"/>
<dbReference type="Gene3D" id="3.40.50.360">
    <property type="match status" value="1"/>
</dbReference>
<evidence type="ECO:0000259" key="1">
    <source>
        <dbReference type="Pfam" id="PF03358"/>
    </source>
</evidence>
<dbReference type="STRING" id="1428628.WN71_029480"/>
<comment type="caution">
    <text evidence="2">The sequence shown here is derived from an EMBL/GenBank/DDBJ whole genome shotgun (WGS) entry which is preliminary data.</text>
</comment>
<organism evidence="2 3">
    <name type="scientific">Streptomyces mangrovisoli</name>
    <dbReference type="NCBI Taxonomy" id="1428628"/>
    <lineage>
        <taxon>Bacteria</taxon>
        <taxon>Bacillati</taxon>
        <taxon>Actinomycetota</taxon>
        <taxon>Actinomycetes</taxon>
        <taxon>Kitasatosporales</taxon>
        <taxon>Streptomycetaceae</taxon>
        <taxon>Streptomyces</taxon>
    </lineage>
</organism>
<dbReference type="Pfam" id="PF03358">
    <property type="entry name" value="FMN_red"/>
    <property type="match status" value="1"/>
</dbReference>
<dbReference type="RefSeq" id="WP_046591089.1">
    <property type="nucleotide sequence ID" value="NZ_LAVA02000083.1"/>
</dbReference>
<keyword evidence="3" id="KW-1185">Reference proteome</keyword>
<dbReference type="InterPro" id="IPR050712">
    <property type="entry name" value="NAD(P)H-dep_reductase"/>
</dbReference>
<reference evidence="2" key="1">
    <citation type="submission" date="2016-10" db="EMBL/GenBank/DDBJ databases">
        <title>Genome sequence of Streptomyces mangrovisoli MUSC 149.</title>
        <authorList>
            <person name="Lee L.-H."/>
            <person name="Ser H.-L."/>
        </authorList>
    </citation>
    <scope>NUCLEOTIDE SEQUENCE [LARGE SCALE GENOMIC DNA]</scope>
    <source>
        <strain evidence="2">MUSC 149</strain>
    </source>
</reference>
<evidence type="ECO:0000313" key="3">
    <source>
        <dbReference type="Proteomes" id="UP000034196"/>
    </source>
</evidence>
<dbReference type="OrthoDB" id="9812295at2"/>